<evidence type="ECO:0000256" key="2">
    <source>
        <dbReference type="ARBA" id="ARBA00022695"/>
    </source>
</evidence>
<proteinExistence type="predicted"/>
<evidence type="ECO:0000313" key="4">
    <source>
        <dbReference type="EMBL" id="QHQ34438.1"/>
    </source>
</evidence>
<reference evidence="4 5" key="1">
    <citation type="submission" date="2019-12" db="EMBL/GenBank/DDBJ databases">
        <title>Complete genome sequence of Algicella marina strain 9Alg 56(T) isolated from the red alga Tichocarpus crinitus.</title>
        <authorList>
            <person name="Kim S.-G."/>
            <person name="Nedashkovskaya O.I."/>
        </authorList>
    </citation>
    <scope>NUCLEOTIDE SEQUENCE [LARGE SCALE GENOMIC DNA]</scope>
    <source>
        <strain evidence="4 5">9Alg 56</strain>
    </source>
</reference>
<keyword evidence="5" id="KW-1185">Reference proteome</keyword>
<dbReference type="EMBL" id="CP046620">
    <property type="protein sequence ID" value="QHQ34438.1"/>
    <property type="molecule type" value="Genomic_DNA"/>
</dbReference>
<accession>A0A6P1SVG1</accession>
<dbReference type="Pfam" id="PF01467">
    <property type="entry name" value="CTP_transf_like"/>
    <property type="match status" value="1"/>
</dbReference>
<evidence type="ECO:0000259" key="3">
    <source>
        <dbReference type="Pfam" id="PF01467"/>
    </source>
</evidence>
<keyword evidence="1 4" id="KW-0808">Transferase</keyword>
<protein>
    <submittedName>
        <fullName evidence="4">Adenylyltransferase/cytidyltransferase family protein</fullName>
    </submittedName>
</protein>
<keyword evidence="2 4" id="KW-0548">Nucleotidyltransferase</keyword>
<evidence type="ECO:0000313" key="5">
    <source>
        <dbReference type="Proteomes" id="UP000464495"/>
    </source>
</evidence>
<dbReference type="KEGG" id="amaq:GO499_04190"/>
<dbReference type="PANTHER" id="PTHR21342">
    <property type="entry name" value="PHOSPHOPANTETHEINE ADENYLYLTRANSFERASE"/>
    <property type="match status" value="1"/>
</dbReference>
<name>A0A6P1SVG1_9RHOB</name>
<dbReference type="InterPro" id="IPR004821">
    <property type="entry name" value="Cyt_trans-like"/>
</dbReference>
<dbReference type="InterPro" id="IPR014729">
    <property type="entry name" value="Rossmann-like_a/b/a_fold"/>
</dbReference>
<dbReference type="SUPFAM" id="SSF52374">
    <property type="entry name" value="Nucleotidylyl transferase"/>
    <property type="match status" value="1"/>
</dbReference>
<sequence length="203" mass="23459">MGPHSHRRVQAGRTVRGGEYFVERLTHASIHGRFQPFHNGHLEYFRWAKSRADCVYIGITQIYNESGGHFPGANHRGLIDNNPLTFFERFWIIETCLLANGFSLEEFRIIPFPIEDPFRISTFLPTGVKCFTTRHTEWNEHKVKLLEDAGFDVEVLEHDESHVPRASGTEIRELFRSGDDKWRKFVPEGAHALLQELLSKNTA</sequence>
<dbReference type="GO" id="GO:0016779">
    <property type="term" value="F:nucleotidyltransferase activity"/>
    <property type="evidence" value="ECO:0007669"/>
    <property type="project" value="UniProtKB-KW"/>
</dbReference>
<organism evidence="4 5">
    <name type="scientific">Algicella marina</name>
    <dbReference type="NCBI Taxonomy" id="2683284"/>
    <lineage>
        <taxon>Bacteria</taxon>
        <taxon>Pseudomonadati</taxon>
        <taxon>Pseudomonadota</taxon>
        <taxon>Alphaproteobacteria</taxon>
        <taxon>Rhodobacterales</taxon>
        <taxon>Paracoccaceae</taxon>
        <taxon>Algicella</taxon>
    </lineage>
</organism>
<evidence type="ECO:0000256" key="1">
    <source>
        <dbReference type="ARBA" id="ARBA00022679"/>
    </source>
</evidence>
<dbReference type="NCBIfam" id="TIGR00125">
    <property type="entry name" value="cyt_tran_rel"/>
    <property type="match status" value="1"/>
</dbReference>
<dbReference type="PANTHER" id="PTHR21342:SF0">
    <property type="entry name" value="BIFUNCTIONAL NMN ADENYLYLTRANSFERASE_NUDIX HYDROLASE"/>
    <property type="match status" value="1"/>
</dbReference>
<dbReference type="Gene3D" id="3.40.50.620">
    <property type="entry name" value="HUPs"/>
    <property type="match status" value="1"/>
</dbReference>
<gene>
    <name evidence="4" type="ORF">GO499_04190</name>
</gene>
<dbReference type="AlphaFoldDB" id="A0A6P1SVG1"/>
<dbReference type="Proteomes" id="UP000464495">
    <property type="component" value="Chromosome"/>
</dbReference>
<feature type="domain" description="Cytidyltransferase-like" evidence="3">
    <location>
        <begin position="32"/>
        <end position="61"/>
    </location>
</feature>